<keyword evidence="3" id="KW-0548">Nucleotidyltransferase</keyword>
<keyword evidence="3" id="KW-0808">Transferase</keyword>
<dbReference type="RefSeq" id="WP_048423601.1">
    <property type="nucleotide sequence ID" value="NZ_JYNU01000015.1"/>
</dbReference>
<dbReference type="NCBIfam" id="TIGR00254">
    <property type="entry name" value="GGDEF"/>
    <property type="match status" value="1"/>
</dbReference>
<proteinExistence type="predicted"/>
<feature type="transmembrane region" description="Helical" evidence="1">
    <location>
        <begin position="85"/>
        <end position="101"/>
    </location>
</feature>
<evidence type="ECO:0000313" key="4">
    <source>
        <dbReference type="Proteomes" id="UP000036313"/>
    </source>
</evidence>
<dbReference type="InterPro" id="IPR029787">
    <property type="entry name" value="Nucleotide_cyclase"/>
</dbReference>
<dbReference type="AlphaFoldDB" id="A0A0J6VXG7"/>
<dbReference type="InterPro" id="IPR043128">
    <property type="entry name" value="Rev_trsase/Diguanyl_cyclase"/>
</dbReference>
<dbReference type="InterPro" id="IPR050469">
    <property type="entry name" value="Diguanylate_Cyclase"/>
</dbReference>
<dbReference type="EMBL" id="JYNU01000015">
    <property type="protein sequence ID" value="KMO75785.1"/>
    <property type="molecule type" value="Genomic_DNA"/>
</dbReference>
<evidence type="ECO:0000256" key="1">
    <source>
        <dbReference type="SAM" id="Phobius"/>
    </source>
</evidence>
<dbReference type="Gene3D" id="3.30.70.270">
    <property type="match status" value="1"/>
</dbReference>
<feature type="transmembrane region" description="Helical" evidence="1">
    <location>
        <begin position="29"/>
        <end position="50"/>
    </location>
</feature>
<evidence type="ECO:0000259" key="2">
    <source>
        <dbReference type="PROSITE" id="PS50887"/>
    </source>
</evidence>
<feature type="transmembrane region" description="Helical" evidence="1">
    <location>
        <begin position="132"/>
        <end position="152"/>
    </location>
</feature>
<organism evidence="3 4">
    <name type="scientific">Mycolicibacterium obuense</name>
    <dbReference type="NCBI Taxonomy" id="1807"/>
    <lineage>
        <taxon>Bacteria</taxon>
        <taxon>Bacillati</taxon>
        <taxon>Actinomycetota</taxon>
        <taxon>Actinomycetes</taxon>
        <taxon>Mycobacteriales</taxon>
        <taxon>Mycobacteriaceae</taxon>
        <taxon>Mycolicibacterium</taxon>
    </lineage>
</organism>
<dbReference type="GO" id="GO:1902201">
    <property type="term" value="P:negative regulation of bacterial-type flagellum-dependent cell motility"/>
    <property type="evidence" value="ECO:0007669"/>
    <property type="project" value="TreeGrafter"/>
</dbReference>
<dbReference type="EC" id="2.7.7.65" evidence="3"/>
<dbReference type="GO" id="GO:0005886">
    <property type="term" value="C:plasma membrane"/>
    <property type="evidence" value="ECO:0007669"/>
    <property type="project" value="TreeGrafter"/>
</dbReference>
<dbReference type="PANTHER" id="PTHR45138:SF9">
    <property type="entry name" value="DIGUANYLATE CYCLASE DGCM-RELATED"/>
    <property type="match status" value="1"/>
</dbReference>
<name>A0A0J6VXG7_9MYCO</name>
<keyword evidence="1" id="KW-0812">Transmembrane</keyword>
<dbReference type="PANTHER" id="PTHR45138">
    <property type="entry name" value="REGULATORY COMPONENTS OF SENSORY TRANSDUCTION SYSTEM"/>
    <property type="match status" value="1"/>
</dbReference>
<dbReference type="Pfam" id="PF00990">
    <property type="entry name" value="GGDEF"/>
    <property type="match status" value="1"/>
</dbReference>
<comment type="caution">
    <text evidence="3">The sequence shown here is derived from an EMBL/GenBank/DDBJ whole genome shotgun (WGS) entry which is preliminary data.</text>
</comment>
<dbReference type="PATRIC" id="fig|1807.14.peg.2898"/>
<dbReference type="GO" id="GO:0052621">
    <property type="term" value="F:diguanylate cyclase activity"/>
    <property type="evidence" value="ECO:0007669"/>
    <property type="project" value="UniProtKB-EC"/>
</dbReference>
<dbReference type="GO" id="GO:0043709">
    <property type="term" value="P:cell adhesion involved in single-species biofilm formation"/>
    <property type="evidence" value="ECO:0007669"/>
    <property type="project" value="TreeGrafter"/>
</dbReference>
<gene>
    <name evidence="3" type="primary">dosC_1</name>
    <name evidence="3" type="ORF">MOBUDSM44075_02874</name>
</gene>
<dbReference type="SMART" id="SM00267">
    <property type="entry name" value="GGDEF"/>
    <property type="match status" value="1"/>
</dbReference>
<feature type="transmembrane region" description="Helical" evidence="1">
    <location>
        <begin position="158"/>
        <end position="182"/>
    </location>
</feature>
<sequence>MSGWWRHGGRFDALSAYLRDRGLETQWRIAIFAFTCTLGTLPLILLASPVGASTPVARAVAIAAGVGAIAVSTVWLPGWPTRTRSLVYNLVCCACIAAGSLSMSYAYAGLMGCVMFAVLGGYLAYFHRLVDVVGNGGVAAVCAVITATRLIADTGDVAVTIASVVTVVALNVGVPFGIYSLVHSLHADLAESGRDSLTGLLNRRSFHQALRQLIADQRSGAAVNVTMIDLDDFKGLNDSRGHATGDRALADVGDVLRHTCGDAAVLGRVGGEEFVVADTGTPSGHAETTNAVRAGIAALPFDITASLGTCTALLDDHVDDPDDADLDDFLDRMIATADAAMYRAKRAGGDRVEHRLLTPSSRQQD</sequence>
<accession>A0A0J6VXG7</accession>
<reference evidence="3 4" key="1">
    <citation type="journal article" date="2015" name="Genome Biol. Evol.">
        <title>Characterization of Three Mycobacterium spp. with Potential Use in Bioremediation by Genome Sequencing and Comparative Genomics.</title>
        <authorList>
            <person name="Das S."/>
            <person name="Pettersson B.M."/>
            <person name="Behra P.R."/>
            <person name="Ramesh M."/>
            <person name="Dasgupta S."/>
            <person name="Bhattacharya A."/>
            <person name="Kirsebom L.A."/>
        </authorList>
    </citation>
    <scope>NUCLEOTIDE SEQUENCE [LARGE SCALE GENOMIC DNA]</scope>
    <source>
        <strain evidence="3 4">DSM 44075</strain>
    </source>
</reference>
<feature type="transmembrane region" description="Helical" evidence="1">
    <location>
        <begin position="56"/>
        <end position="78"/>
    </location>
</feature>
<protein>
    <submittedName>
        <fullName evidence="3">Diguanylate cyclase DosC</fullName>
        <ecNumber evidence="3">2.7.7.65</ecNumber>
    </submittedName>
</protein>
<dbReference type="PROSITE" id="PS50887">
    <property type="entry name" value="GGDEF"/>
    <property type="match status" value="1"/>
</dbReference>
<dbReference type="SUPFAM" id="SSF55073">
    <property type="entry name" value="Nucleotide cyclase"/>
    <property type="match status" value="1"/>
</dbReference>
<dbReference type="InterPro" id="IPR000160">
    <property type="entry name" value="GGDEF_dom"/>
</dbReference>
<evidence type="ECO:0000313" key="3">
    <source>
        <dbReference type="EMBL" id="KMO75785.1"/>
    </source>
</evidence>
<keyword evidence="1" id="KW-0472">Membrane</keyword>
<feature type="domain" description="GGDEF" evidence="2">
    <location>
        <begin position="221"/>
        <end position="357"/>
    </location>
</feature>
<dbReference type="CDD" id="cd01949">
    <property type="entry name" value="GGDEF"/>
    <property type="match status" value="1"/>
</dbReference>
<dbReference type="Proteomes" id="UP000036313">
    <property type="component" value="Unassembled WGS sequence"/>
</dbReference>
<keyword evidence="1" id="KW-1133">Transmembrane helix</keyword>